<accession>A0ABR3G1Q6</accession>
<protein>
    <recommendedName>
        <fullName evidence="3">AB hydrolase-1 domain-containing protein</fullName>
    </recommendedName>
</protein>
<name>A0ABR3G1Q6_9AGAR</name>
<sequence>MTMTKELSRAGTTVETNMLARGSVNRRDIWPSKEEAYRLFKSRGAWKVWDDRVLRIFVEYGLRSLPSLEYPDQNEGVTLKCTRKQETASLPNLAHSSNFRTFAERVPIHLVYGTAEGFPTEEIKEDVVNNAIGGEQNLASYQRIPNAGHLAPQTHPTGVAQAIYKALTGQASSKSAKL</sequence>
<evidence type="ECO:0008006" key="3">
    <source>
        <dbReference type="Google" id="ProtNLM"/>
    </source>
</evidence>
<reference evidence="1 2" key="1">
    <citation type="submission" date="2024-02" db="EMBL/GenBank/DDBJ databases">
        <title>A draft genome for the cacao thread blight pathogen Marasmius crinis-equi.</title>
        <authorList>
            <person name="Cohen S.P."/>
            <person name="Baruah I.K."/>
            <person name="Amoako-Attah I."/>
            <person name="Bukari Y."/>
            <person name="Meinhardt L.W."/>
            <person name="Bailey B.A."/>
        </authorList>
    </citation>
    <scope>NUCLEOTIDE SEQUENCE [LARGE SCALE GENOMIC DNA]</scope>
    <source>
        <strain evidence="1 2">GH-76</strain>
    </source>
</reference>
<dbReference type="Proteomes" id="UP001465976">
    <property type="component" value="Unassembled WGS sequence"/>
</dbReference>
<organism evidence="1 2">
    <name type="scientific">Marasmius crinis-equi</name>
    <dbReference type="NCBI Taxonomy" id="585013"/>
    <lineage>
        <taxon>Eukaryota</taxon>
        <taxon>Fungi</taxon>
        <taxon>Dikarya</taxon>
        <taxon>Basidiomycota</taxon>
        <taxon>Agaricomycotina</taxon>
        <taxon>Agaricomycetes</taxon>
        <taxon>Agaricomycetidae</taxon>
        <taxon>Agaricales</taxon>
        <taxon>Marasmiineae</taxon>
        <taxon>Marasmiaceae</taxon>
        <taxon>Marasmius</taxon>
    </lineage>
</organism>
<dbReference type="SUPFAM" id="SSF53474">
    <property type="entry name" value="alpha/beta-Hydrolases"/>
    <property type="match status" value="1"/>
</dbReference>
<evidence type="ECO:0000313" key="1">
    <source>
        <dbReference type="EMBL" id="KAL0581671.1"/>
    </source>
</evidence>
<proteinExistence type="predicted"/>
<dbReference type="InterPro" id="IPR029058">
    <property type="entry name" value="AB_hydrolase_fold"/>
</dbReference>
<evidence type="ECO:0000313" key="2">
    <source>
        <dbReference type="Proteomes" id="UP001465976"/>
    </source>
</evidence>
<dbReference type="Gene3D" id="3.40.50.1820">
    <property type="entry name" value="alpha/beta hydrolase"/>
    <property type="match status" value="1"/>
</dbReference>
<dbReference type="EMBL" id="JBAHYK010000006">
    <property type="protein sequence ID" value="KAL0581671.1"/>
    <property type="molecule type" value="Genomic_DNA"/>
</dbReference>
<keyword evidence="2" id="KW-1185">Reference proteome</keyword>
<comment type="caution">
    <text evidence="1">The sequence shown here is derived from an EMBL/GenBank/DDBJ whole genome shotgun (WGS) entry which is preliminary data.</text>
</comment>
<gene>
    <name evidence="1" type="ORF">V5O48_000374</name>
</gene>